<sequence length="325" mass="32916">MTDPADGPLTVGVDIGGTKTDAVVLDGAGRILERHRTATVGGSAGVLGTATGVVDTLAAATRRHPAEFGSIGVGIPGRVDPGTGMVAHAVHLGLENLALGPLLADRFGVPVRIENDVNAAAVGAFHVLGMDADRSMAYLNFGTGVAAGIVREGALWRGSGGNAGEVGHIPIDPLGPICKCGQRGCLEMSASGSAVARLWPTAHPRPVQDLMDRAAEGDERARRVWNGVITGIASAVRILVLSVDVDVVVLGGGLVSAGDPVLRAVRSRLGEWGRESSFLSSLALPARVRLLDGAGPPDETSGQPVAALGAAYLGRSARPVPATSG</sequence>
<reference evidence="2" key="1">
    <citation type="submission" date="2021-01" db="EMBL/GenBank/DDBJ databases">
        <title>KCTC 19127 draft genome.</title>
        <authorList>
            <person name="An D."/>
        </authorList>
    </citation>
    <scope>NUCLEOTIDE SEQUENCE</scope>
    <source>
        <strain evidence="2">KCTC 19127</strain>
    </source>
</reference>
<dbReference type="InterPro" id="IPR000600">
    <property type="entry name" value="ROK"/>
</dbReference>
<dbReference type="AlphaFoldDB" id="A0A939C7G8"/>
<evidence type="ECO:0000313" key="2">
    <source>
        <dbReference type="EMBL" id="MBM9478157.1"/>
    </source>
</evidence>
<keyword evidence="3" id="KW-1185">Reference proteome</keyword>
<comment type="caution">
    <text evidence="2">The sequence shown here is derived from an EMBL/GenBank/DDBJ whole genome shotgun (WGS) entry which is preliminary data.</text>
</comment>
<dbReference type="PANTHER" id="PTHR18964">
    <property type="entry name" value="ROK (REPRESSOR, ORF, KINASE) FAMILY"/>
    <property type="match status" value="1"/>
</dbReference>
<dbReference type="Proteomes" id="UP000663801">
    <property type="component" value="Unassembled WGS sequence"/>
</dbReference>
<evidence type="ECO:0000313" key="3">
    <source>
        <dbReference type="Proteomes" id="UP000663801"/>
    </source>
</evidence>
<dbReference type="SUPFAM" id="SSF53067">
    <property type="entry name" value="Actin-like ATPase domain"/>
    <property type="match status" value="1"/>
</dbReference>
<dbReference type="PANTHER" id="PTHR18964:SF149">
    <property type="entry name" value="BIFUNCTIONAL UDP-N-ACETYLGLUCOSAMINE 2-EPIMERASE_N-ACETYLMANNOSAMINE KINASE"/>
    <property type="match status" value="1"/>
</dbReference>
<name>A0A939C7G8_9ACTN</name>
<comment type="similarity">
    <text evidence="1">Belongs to the ROK (NagC/XylR) family.</text>
</comment>
<accession>A0A939C7G8</accession>
<gene>
    <name evidence="2" type="ORF">JL107_17045</name>
</gene>
<dbReference type="RefSeq" id="WP_205258279.1">
    <property type="nucleotide sequence ID" value="NZ_BAAAPV010000002.1"/>
</dbReference>
<dbReference type="Pfam" id="PF00480">
    <property type="entry name" value="ROK"/>
    <property type="match status" value="1"/>
</dbReference>
<protein>
    <submittedName>
        <fullName evidence="2">ROK family protein</fullName>
    </submittedName>
</protein>
<dbReference type="InterPro" id="IPR043129">
    <property type="entry name" value="ATPase_NBD"/>
</dbReference>
<dbReference type="EMBL" id="JAERWL010000015">
    <property type="protein sequence ID" value="MBM9478157.1"/>
    <property type="molecule type" value="Genomic_DNA"/>
</dbReference>
<proteinExistence type="inferred from homology"/>
<organism evidence="2 3">
    <name type="scientific">Nakamurella flavida</name>
    <dbReference type="NCBI Taxonomy" id="363630"/>
    <lineage>
        <taxon>Bacteria</taxon>
        <taxon>Bacillati</taxon>
        <taxon>Actinomycetota</taxon>
        <taxon>Actinomycetes</taxon>
        <taxon>Nakamurellales</taxon>
        <taxon>Nakamurellaceae</taxon>
        <taxon>Nakamurella</taxon>
    </lineage>
</organism>
<evidence type="ECO:0000256" key="1">
    <source>
        <dbReference type="ARBA" id="ARBA00006479"/>
    </source>
</evidence>
<dbReference type="Gene3D" id="3.30.420.40">
    <property type="match status" value="2"/>
</dbReference>